<keyword evidence="3" id="KW-1185">Reference proteome</keyword>
<feature type="region of interest" description="Disordered" evidence="1">
    <location>
        <begin position="74"/>
        <end position="129"/>
    </location>
</feature>
<organism evidence="2 3">
    <name type="scientific">Streptomyces hebeiensis</name>
    <dbReference type="NCBI Taxonomy" id="229486"/>
    <lineage>
        <taxon>Bacteria</taxon>
        <taxon>Bacillati</taxon>
        <taxon>Actinomycetota</taxon>
        <taxon>Actinomycetes</taxon>
        <taxon>Kitasatosporales</taxon>
        <taxon>Streptomycetaceae</taxon>
        <taxon>Streptomyces</taxon>
    </lineage>
</organism>
<comment type="caution">
    <text evidence="2">The sequence shown here is derived from an EMBL/GenBank/DDBJ whole genome shotgun (WGS) entry which is preliminary data.</text>
</comment>
<proteinExistence type="predicted"/>
<dbReference type="Proteomes" id="UP001501371">
    <property type="component" value="Unassembled WGS sequence"/>
</dbReference>
<dbReference type="EMBL" id="BAAAKV010000068">
    <property type="protein sequence ID" value="GAA1192685.1"/>
    <property type="molecule type" value="Genomic_DNA"/>
</dbReference>
<feature type="compositionally biased region" description="Low complexity" evidence="1">
    <location>
        <begin position="108"/>
        <end position="122"/>
    </location>
</feature>
<accession>A0ABP4FP52</accession>
<reference evidence="3" key="1">
    <citation type="journal article" date="2019" name="Int. J. Syst. Evol. Microbiol.">
        <title>The Global Catalogue of Microorganisms (GCM) 10K type strain sequencing project: providing services to taxonomists for standard genome sequencing and annotation.</title>
        <authorList>
            <consortium name="The Broad Institute Genomics Platform"/>
            <consortium name="The Broad Institute Genome Sequencing Center for Infectious Disease"/>
            <person name="Wu L."/>
            <person name="Ma J."/>
        </authorList>
    </citation>
    <scope>NUCLEOTIDE SEQUENCE [LARGE SCALE GENOMIC DNA]</scope>
    <source>
        <strain evidence="3">JCM 12696</strain>
    </source>
</reference>
<sequence length="129" mass="14311">MSTTVAPSRAVERWTPPLDADGLRNALERIRAWRPLDVEDVFDDLDAAIGDQPLPAATTAELIARLRSHLKRLSDIAIAGPPPRRPPGGPGWYRQDRRAAHQRRRSIRAPSSTTPPTLGGPTRTERVRQ</sequence>
<feature type="compositionally biased region" description="Pro residues" evidence="1">
    <location>
        <begin position="80"/>
        <end position="89"/>
    </location>
</feature>
<evidence type="ECO:0000313" key="3">
    <source>
        <dbReference type="Proteomes" id="UP001501371"/>
    </source>
</evidence>
<protein>
    <submittedName>
        <fullName evidence="2">Uncharacterized protein</fullName>
    </submittedName>
</protein>
<name>A0ABP4FP52_9ACTN</name>
<evidence type="ECO:0000256" key="1">
    <source>
        <dbReference type="SAM" id="MobiDB-lite"/>
    </source>
</evidence>
<gene>
    <name evidence="2" type="ORF">GCM10009654_57450</name>
</gene>
<evidence type="ECO:0000313" key="2">
    <source>
        <dbReference type="EMBL" id="GAA1192685.1"/>
    </source>
</evidence>